<comment type="caution">
    <text evidence="2">The sequence shown here is derived from an EMBL/GenBank/DDBJ whole genome shotgun (WGS) entry which is preliminary data.</text>
</comment>
<reference evidence="2 3" key="2">
    <citation type="submission" date="2009-02" db="EMBL/GenBank/DDBJ databases">
        <title>Draft genome sequence of Blautia hydrogenotrophica DSM 10507 (Ruminococcus hydrogenotrophicus DSM 10507).</title>
        <authorList>
            <person name="Sudarsanam P."/>
            <person name="Ley R."/>
            <person name="Guruge J."/>
            <person name="Turnbaugh P.J."/>
            <person name="Mahowald M."/>
            <person name="Liep D."/>
            <person name="Gordon J."/>
        </authorList>
    </citation>
    <scope>NUCLEOTIDE SEQUENCE [LARGE SCALE GENOMIC DNA]</scope>
    <source>
        <strain evidence="3">DSM 10507 / JCM 14656 / S5a33</strain>
    </source>
</reference>
<feature type="domain" description="Abortive phage infection protein C-terminal" evidence="1">
    <location>
        <begin position="48"/>
        <end position="336"/>
    </location>
</feature>
<evidence type="ECO:0000313" key="2">
    <source>
        <dbReference type="EMBL" id="EEG49460.1"/>
    </source>
</evidence>
<reference evidence="2 3" key="1">
    <citation type="submission" date="2009-01" db="EMBL/GenBank/DDBJ databases">
        <authorList>
            <person name="Fulton L."/>
            <person name="Clifton S."/>
            <person name="Fulton B."/>
            <person name="Xu J."/>
            <person name="Minx P."/>
            <person name="Pepin K.H."/>
            <person name="Johnson M."/>
            <person name="Bhonagiri V."/>
            <person name="Nash W.E."/>
            <person name="Mardis E.R."/>
            <person name="Wilson R.K."/>
        </authorList>
    </citation>
    <scope>NUCLEOTIDE SEQUENCE [LARGE SCALE GENOMIC DNA]</scope>
    <source>
        <strain evidence="3">DSM 10507 / JCM 14656 / S5a33</strain>
    </source>
</reference>
<dbReference type="EMBL" id="ACBZ01000078">
    <property type="protein sequence ID" value="EEG49460.1"/>
    <property type="molecule type" value="Genomic_DNA"/>
</dbReference>
<dbReference type="GeneID" id="86820242"/>
<sequence length="391" mass="45097">MGLQLKFKVESIRKIPNPYLSKEDGEKKAMMYMAICDVKNLPDNIPMETNPRKQKLTMGVPKKIKASLLDESYLDFYLLNRGLCISAADVTFNNYSNEICVSFDDFECHGDVDGGHTYKVILENRDKLDYGRQFVKLEFLTGVEDIFQRLAAARNTSTQVQDKSIAELEKRFEIIKRAVQYEPYASNIYFEENDQGNIDVTDILAILNMFNLDLYPDMEKFPTASYSSKKKCINTYIDYHKRYGESSENPYIKMEPIMRDLFKLYDYIEINMAKYYKEKFPVGKYGLTKGVSVAKNGELYRSKFYGNRMEYLSPTGFIYPILGAFRALLREKNGVYTWMKNPFIVVDDLGGELVATTVERSRTLGNNPQSVGKDSGNWKTLYMTVKLGLLE</sequence>
<gene>
    <name evidence="2" type="ORF">RUMHYD_01596</name>
</gene>
<evidence type="ECO:0000313" key="3">
    <source>
        <dbReference type="Proteomes" id="UP000003100"/>
    </source>
</evidence>
<dbReference type="RefSeq" id="WP_005947869.1">
    <property type="nucleotide sequence ID" value="NZ_CP136423.1"/>
</dbReference>
<evidence type="ECO:0000259" key="1">
    <source>
        <dbReference type="Pfam" id="PF10592"/>
    </source>
</evidence>
<dbReference type="PATRIC" id="fig|476272.21.peg.2946"/>
<keyword evidence="3" id="KW-1185">Reference proteome</keyword>
<accession>C0CL75</accession>
<organism evidence="2 3">
    <name type="scientific">Blautia hydrogenotrophica (strain DSM 10507 / JCM 14656 / S5a33)</name>
    <name type="common">Ruminococcus hydrogenotrophicus</name>
    <dbReference type="NCBI Taxonomy" id="476272"/>
    <lineage>
        <taxon>Bacteria</taxon>
        <taxon>Bacillati</taxon>
        <taxon>Bacillota</taxon>
        <taxon>Clostridia</taxon>
        <taxon>Lachnospirales</taxon>
        <taxon>Lachnospiraceae</taxon>
        <taxon>Blautia</taxon>
    </lineage>
</organism>
<protein>
    <recommendedName>
        <fullName evidence="1">Abortive phage infection protein C-terminal domain-containing protein</fullName>
    </recommendedName>
</protein>
<dbReference type="AlphaFoldDB" id="C0CL75"/>
<dbReference type="Pfam" id="PF10592">
    <property type="entry name" value="AIPR"/>
    <property type="match status" value="1"/>
</dbReference>
<dbReference type="Proteomes" id="UP000003100">
    <property type="component" value="Unassembled WGS sequence"/>
</dbReference>
<dbReference type="eggNOG" id="ENOG502Z8B6">
    <property type="taxonomic scope" value="Bacteria"/>
</dbReference>
<name>C0CL75_BLAHS</name>
<dbReference type="InterPro" id="IPR018891">
    <property type="entry name" value="AIPR_C"/>
</dbReference>
<dbReference type="HOGENOM" id="CLU_705358_0_0_9"/>
<proteinExistence type="predicted"/>